<feature type="region of interest" description="Disordered" evidence="1">
    <location>
        <begin position="1"/>
        <end position="95"/>
    </location>
</feature>
<evidence type="ECO:0000256" key="1">
    <source>
        <dbReference type="SAM" id="MobiDB-lite"/>
    </source>
</evidence>
<evidence type="ECO:0000313" key="3">
    <source>
        <dbReference type="Proteomes" id="UP000241587"/>
    </source>
</evidence>
<accession>A0A2T4GJY9</accession>
<keyword evidence="3" id="KW-1185">Reference proteome</keyword>
<sequence>MPKAATRKGSKAETRKGSKGRHELYNAGPPPRHDVGGDASGGETSTGPVFGQPDQGQLNPPYGYGNGPYTREYQQDNHYRPDVQPPTFPSQPPPTCPVTVVESVTVNLGDIKDINDMRAENTSEGNDKKVKKNFAATLNADTNIWAAYVEGSFSSLEALDRLLPVGKPRSIIIKCHDDDY</sequence>
<name>A0A2T4GJY9_FUSCU</name>
<proteinExistence type="predicted"/>
<reference evidence="2 3" key="1">
    <citation type="submission" date="2018-02" db="EMBL/GenBank/DDBJ databases">
        <title>Fusarium culmorum secondary metabolites in fungal-bacterial-plant interactions.</title>
        <authorList>
            <person name="Schmidt R."/>
        </authorList>
    </citation>
    <scope>NUCLEOTIDE SEQUENCE [LARGE SCALE GENOMIC DNA]</scope>
    <source>
        <strain evidence="2 3">PV</strain>
    </source>
</reference>
<evidence type="ECO:0000313" key="2">
    <source>
        <dbReference type="EMBL" id="PTD03805.1"/>
    </source>
</evidence>
<gene>
    <name evidence="2" type="ORF">FCULG_00001302</name>
</gene>
<dbReference type="AlphaFoldDB" id="A0A2T4GJY9"/>
<dbReference type="Proteomes" id="UP000241587">
    <property type="component" value="Unassembled WGS sequence"/>
</dbReference>
<organism evidence="2 3">
    <name type="scientific">Fusarium culmorum</name>
    <dbReference type="NCBI Taxonomy" id="5516"/>
    <lineage>
        <taxon>Eukaryota</taxon>
        <taxon>Fungi</taxon>
        <taxon>Dikarya</taxon>
        <taxon>Ascomycota</taxon>
        <taxon>Pezizomycotina</taxon>
        <taxon>Sordariomycetes</taxon>
        <taxon>Hypocreomycetidae</taxon>
        <taxon>Hypocreales</taxon>
        <taxon>Nectriaceae</taxon>
        <taxon>Fusarium</taxon>
    </lineage>
</organism>
<feature type="compositionally biased region" description="Basic and acidic residues" evidence="1">
    <location>
        <begin position="10"/>
        <end position="24"/>
    </location>
</feature>
<protein>
    <submittedName>
        <fullName evidence="2">Uncharacterized protein</fullName>
    </submittedName>
</protein>
<feature type="compositionally biased region" description="Pro residues" evidence="1">
    <location>
        <begin position="83"/>
        <end position="95"/>
    </location>
</feature>
<dbReference type="OrthoDB" id="10465608at2759"/>
<dbReference type="EMBL" id="PVEM01000012">
    <property type="protein sequence ID" value="PTD03805.1"/>
    <property type="molecule type" value="Genomic_DNA"/>
</dbReference>
<comment type="caution">
    <text evidence="2">The sequence shown here is derived from an EMBL/GenBank/DDBJ whole genome shotgun (WGS) entry which is preliminary data.</text>
</comment>